<dbReference type="OrthoDB" id="8588105at2"/>
<sequence>MQEQRQHQRHLISWRVAIFANLSNTPVPGKTQEVSLGGAGIFQPLNLAPGMSCKLLFEIPSSDYKSRSYLEAEATVIYSSLVGGTTEYRTGFKFKQAPPQLQDILNSLNH</sequence>
<gene>
    <name evidence="2" type="ORF">SAMN05660284_00554</name>
</gene>
<protein>
    <submittedName>
        <fullName evidence="2">PilZ domain-containing protein</fullName>
    </submittedName>
</protein>
<dbReference type="InterPro" id="IPR009875">
    <property type="entry name" value="PilZ_domain"/>
</dbReference>
<dbReference type="GO" id="GO:0035438">
    <property type="term" value="F:cyclic-di-GMP binding"/>
    <property type="evidence" value="ECO:0007669"/>
    <property type="project" value="InterPro"/>
</dbReference>
<evidence type="ECO:0000313" key="3">
    <source>
        <dbReference type="Proteomes" id="UP000242869"/>
    </source>
</evidence>
<dbReference type="SUPFAM" id="SSF141371">
    <property type="entry name" value="PilZ domain-like"/>
    <property type="match status" value="1"/>
</dbReference>
<name>A0A1I4WCE2_9NEIS</name>
<evidence type="ECO:0000313" key="2">
    <source>
        <dbReference type="EMBL" id="SFN11474.1"/>
    </source>
</evidence>
<dbReference type="RefSeq" id="WP_091191118.1">
    <property type="nucleotide sequence ID" value="NZ_FOVE01000003.1"/>
</dbReference>
<dbReference type="EMBL" id="FOVE01000003">
    <property type="protein sequence ID" value="SFN11474.1"/>
    <property type="molecule type" value="Genomic_DNA"/>
</dbReference>
<dbReference type="STRING" id="83765.SAMN05660284_00554"/>
<reference evidence="3" key="1">
    <citation type="submission" date="2016-10" db="EMBL/GenBank/DDBJ databases">
        <authorList>
            <person name="Varghese N."/>
            <person name="Submissions S."/>
        </authorList>
    </citation>
    <scope>NUCLEOTIDE SEQUENCE [LARGE SCALE GENOMIC DNA]</scope>
    <source>
        <strain evidence="3">DSM 6150</strain>
    </source>
</reference>
<organism evidence="2 3">
    <name type="scientific">Formivibrio citricus</name>
    <dbReference type="NCBI Taxonomy" id="83765"/>
    <lineage>
        <taxon>Bacteria</taxon>
        <taxon>Pseudomonadati</taxon>
        <taxon>Pseudomonadota</taxon>
        <taxon>Betaproteobacteria</taxon>
        <taxon>Neisseriales</taxon>
        <taxon>Chitinibacteraceae</taxon>
        <taxon>Formivibrio</taxon>
    </lineage>
</organism>
<dbReference type="AlphaFoldDB" id="A0A1I4WCE2"/>
<dbReference type="Pfam" id="PF07238">
    <property type="entry name" value="PilZ"/>
    <property type="match status" value="1"/>
</dbReference>
<dbReference type="Gene3D" id="2.40.10.220">
    <property type="entry name" value="predicted glycosyltransferase like domains"/>
    <property type="match status" value="1"/>
</dbReference>
<evidence type="ECO:0000259" key="1">
    <source>
        <dbReference type="Pfam" id="PF07238"/>
    </source>
</evidence>
<proteinExistence type="predicted"/>
<accession>A0A1I4WCE2</accession>
<keyword evidence="3" id="KW-1185">Reference proteome</keyword>
<feature type="domain" description="PilZ" evidence="1">
    <location>
        <begin position="3"/>
        <end position="105"/>
    </location>
</feature>
<dbReference type="Proteomes" id="UP000242869">
    <property type="component" value="Unassembled WGS sequence"/>
</dbReference>